<dbReference type="Proteomes" id="UP000276133">
    <property type="component" value="Unassembled WGS sequence"/>
</dbReference>
<sequence length="80" mass="9676">MVYCKFLLNDFNFNKDFNVNIFFNFIEHNYLTTHYYQIYVVFAYRIPLFSDACFNTMSRIFGAWSNIDLTILMGHIVDTY</sequence>
<evidence type="ECO:0000313" key="1">
    <source>
        <dbReference type="EMBL" id="RNA42862.1"/>
    </source>
</evidence>
<dbReference type="AlphaFoldDB" id="A0A3M7T4B7"/>
<dbReference type="EMBL" id="REGN01000310">
    <property type="protein sequence ID" value="RNA42862.1"/>
    <property type="molecule type" value="Genomic_DNA"/>
</dbReference>
<accession>A0A3M7T4B7</accession>
<name>A0A3M7T4B7_BRAPC</name>
<gene>
    <name evidence="1" type="ORF">BpHYR1_013602</name>
</gene>
<keyword evidence="2" id="KW-1185">Reference proteome</keyword>
<comment type="caution">
    <text evidence="1">The sequence shown here is derived from an EMBL/GenBank/DDBJ whole genome shotgun (WGS) entry which is preliminary data.</text>
</comment>
<organism evidence="1 2">
    <name type="scientific">Brachionus plicatilis</name>
    <name type="common">Marine rotifer</name>
    <name type="synonym">Brachionus muelleri</name>
    <dbReference type="NCBI Taxonomy" id="10195"/>
    <lineage>
        <taxon>Eukaryota</taxon>
        <taxon>Metazoa</taxon>
        <taxon>Spiralia</taxon>
        <taxon>Gnathifera</taxon>
        <taxon>Rotifera</taxon>
        <taxon>Eurotatoria</taxon>
        <taxon>Monogononta</taxon>
        <taxon>Pseudotrocha</taxon>
        <taxon>Ploima</taxon>
        <taxon>Brachionidae</taxon>
        <taxon>Brachionus</taxon>
    </lineage>
</organism>
<reference evidence="1 2" key="1">
    <citation type="journal article" date="2018" name="Sci. Rep.">
        <title>Genomic signatures of local adaptation to the degree of environmental predictability in rotifers.</title>
        <authorList>
            <person name="Franch-Gras L."/>
            <person name="Hahn C."/>
            <person name="Garcia-Roger E.M."/>
            <person name="Carmona M.J."/>
            <person name="Serra M."/>
            <person name="Gomez A."/>
        </authorList>
    </citation>
    <scope>NUCLEOTIDE SEQUENCE [LARGE SCALE GENOMIC DNA]</scope>
    <source>
        <strain evidence="1">HYR1</strain>
    </source>
</reference>
<proteinExistence type="predicted"/>
<evidence type="ECO:0000313" key="2">
    <source>
        <dbReference type="Proteomes" id="UP000276133"/>
    </source>
</evidence>
<protein>
    <submittedName>
        <fullName evidence="1">Uncharacterized protein</fullName>
    </submittedName>
</protein>